<feature type="region of interest" description="Disordered" evidence="6">
    <location>
        <begin position="286"/>
        <end position="310"/>
    </location>
</feature>
<reference evidence="10" key="1">
    <citation type="submission" date="2025-08" db="UniProtKB">
        <authorList>
            <consortium name="RefSeq"/>
        </authorList>
    </citation>
    <scope>IDENTIFICATION</scope>
    <source>
        <tissue evidence="10">Muscle</tissue>
    </source>
</reference>
<dbReference type="Proteomes" id="UP000694851">
    <property type="component" value="Unplaced"/>
</dbReference>
<evidence type="ECO:0000256" key="1">
    <source>
        <dbReference type="ARBA" id="ARBA00004167"/>
    </source>
</evidence>
<keyword evidence="4 7" id="KW-0472">Membrane</keyword>
<proteinExistence type="inferred from homology"/>
<accession>A0A8B7PXM9</accession>
<dbReference type="InterPro" id="IPR027970">
    <property type="entry name" value="SPATA31-like"/>
</dbReference>
<evidence type="ECO:0000256" key="3">
    <source>
        <dbReference type="ARBA" id="ARBA00022989"/>
    </source>
</evidence>
<dbReference type="KEGG" id="hai:109371760"/>
<evidence type="ECO:0000256" key="7">
    <source>
        <dbReference type="SAM" id="Phobius"/>
    </source>
</evidence>
<evidence type="ECO:0000259" key="8">
    <source>
        <dbReference type="Pfam" id="PF15371"/>
    </source>
</evidence>
<dbReference type="GeneID" id="109371760"/>
<evidence type="ECO:0000256" key="5">
    <source>
        <dbReference type="ARBA" id="ARBA00035009"/>
    </source>
</evidence>
<dbReference type="PANTHER" id="PTHR21859:SF15">
    <property type="entry name" value="PROTEIN SPATA31F1-RELATED"/>
    <property type="match status" value="1"/>
</dbReference>
<dbReference type="Pfam" id="PF15371">
    <property type="entry name" value="DUF4599"/>
    <property type="match status" value="1"/>
</dbReference>
<dbReference type="OrthoDB" id="9535823at2759"/>
<keyword evidence="3 7" id="KW-1133">Transmembrane helix</keyword>
<dbReference type="PANTHER" id="PTHR21859">
    <property type="entry name" value="ACROSOME-SPECIFIC PROTEIN"/>
    <property type="match status" value="1"/>
</dbReference>
<organism evidence="9 10">
    <name type="scientific">Hipposideros armiger</name>
    <name type="common">Great Himalayan leaf-nosed bat</name>
    <dbReference type="NCBI Taxonomy" id="186990"/>
    <lineage>
        <taxon>Eukaryota</taxon>
        <taxon>Metazoa</taxon>
        <taxon>Chordata</taxon>
        <taxon>Craniata</taxon>
        <taxon>Vertebrata</taxon>
        <taxon>Euteleostomi</taxon>
        <taxon>Mammalia</taxon>
        <taxon>Eutheria</taxon>
        <taxon>Laurasiatheria</taxon>
        <taxon>Chiroptera</taxon>
        <taxon>Yinpterochiroptera</taxon>
        <taxon>Rhinolophoidea</taxon>
        <taxon>Hipposideridae</taxon>
        <taxon>Hipposideros</taxon>
    </lineage>
</organism>
<evidence type="ECO:0000256" key="2">
    <source>
        <dbReference type="ARBA" id="ARBA00022692"/>
    </source>
</evidence>
<evidence type="ECO:0000313" key="10">
    <source>
        <dbReference type="RefSeq" id="XP_019479998.1"/>
    </source>
</evidence>
<keyword evidence="9" id="KW-1185">Reference proteome</keyword>
<keyword evidence="2 7" id="KW-0812">Transmembrane</keyword>
<dbReference type="GO" id="GO:0016020">
    <property type="term" value="C:membrane"/>
    <property type="evidence" value="ECO:0007669"/>
    <property type="project" value="UniProtKB-SubCell"/>
</dbReference>
<dbReference type="AlphaFoldDB" id="A0A8B7PXM9"/>
<comment type="subcellular location">
    <subcellularLocation>
        <location evidence="1">Membrane</location>
        <topology evidence="1">Single-pass membrane protein</topology>
    </subcellularLocation>
</comment>
<evidence type="ECO:0000313" key="9">
    <source>
        <dbReference type="Proteomes" id="UP000694851"/>
    </source>
</evidence>
<dbReference type="CTD" id="100129969"/>
<sequence>MLSPTFVVWDVGYPLYTYGSIIIIALIFWHVKKNHQELRLEPNRSCCRHHRRVKQKYRPSRVRRHSWKEAEKPLELLSVMKSWGWFPQEGSVRRLLCADLSCPICNALALEIQQLLAGENIPVSPTSPGPSQGSSCLEGLSMSNMSFEQSQGSQHAQELSFSCVTPSMSQLMDQKSLTQSAAQSTDAVSIQDCWAEHKLRKGLQAPAVSWDAGALSSLSLEEHRIPMNQQDKSNLECTLEKQEAAEASLGNKMKHFPHWSDPEVKGQGHKEPILLSKDETVAKTVTKKVEKSPPPTRGPVKQAELEKTTEEEGMTFFDACQCLDNELH</sequence>
<dbReference type="RefSeq" id="XP_019479998.1">
    <property type="nucleotide sequence ID" value="XM_019624453.1"/>
</dbReference>
<gene>
    <name evidence="10" type="primary">FAM205C</name>
</gene>
<evidence type="ECO:0000256" key="4">
    <source>
        <dbReference type="ARBA" id="ARBA00023136"/>
    </source>
</evidence>
<comment type="similarity">
    <text evidence="5">Belongs to the SPATA31 family.</text>
</comment>
<protein>
    <submittedName>
        <fullName evidence="10">Protein FAM205C</fullName>
    </submittedName>
</protein>
<feature type="domain" description="SPATA31-like" evidence="8">
    <location>
        <begin position="52"/>
        <end position="136"/>
    </location>
</feature>
<name>A0A8B7PXM9_HIPAR</name>
<evidence type="ECO:0000256" key="6">
    <source>
        <dbReference type="SAM" id="MobiDB-lite"/>
    </source>
</evidence>
<feature type="transmembrane region" description="Helical" evidence="7">
    <location>
        <begin position="12"/>
        <end position="31"/>
    </location>
</feature>